<feature type="region of interest" description="Disordered" evidence="1">
    <location>
        <begin position="24"/>
        <end position="44"/>
    </location>
</feature>
<evidence type="ECO:0000313" key="2">
    <source>
        <dbReference type="EMBL" id="KZW01027.1"/>
    </source>
</evidence>
<dbReference type="InParanoid" id="A0A165NPB1"/>
<dbReference type="Proteomes" id="UP000077266">
    <property type="component" value="Unassembled WGS sequence"/>
</dbReference>
<reference evidence="2 3" key="1">
    <citation type="journal article" date="2016" name="Mol. Biol. Evol.">
        <title>Comparative Genomics of Early-Diverging Mushroom-Forming Fungi Provides Insights into the Origins of Lignocellulose Decay Capabilities.</title>
        <authorList>
            <person name="Nagy L.G."/>
            <person name="Riley R."/>
            <person name="Tritt A."/>
            <person name="Adam C."/>
            <person name="Daum C."/>
            <person name="Floudas D."/>
            <person name="Sun H."/>
            <person name="Yadav J.S."/>
            <person name="Pangilinan J."/>
            <person name="Larsson K.H."/>
            <person name="Matsuura K."/>
            <person name="Barry K."/>
            <person name="Labutti K."/>
            <person name="Kuo R."/>
            <person name="Ohm R.A."/>
            <person name="Bhattacharya S.S."/>
            <person name="Shirouzu T."/>
            <person name="Yoshinaga Y."/>
            <person name="Martin F.M."/>
            <person name="Grigoriev I.V."/>
            <person name="Hibbett D.S."/>
        </authorList>
    </citation>
    <scope>NUCLEOTIDE SEQUENCE [LARGE SCALE GENOMIC DNA]</scope>
    <source>
        <strain evidence="2 3">HHB12029</strain>
    </source>
</reference>
<evidence type="ECO:0000313" key="3">
    <source>
        <dbReference type="Proteomes" id="UP000077266"/>
    </source>
</evidence>
<protein>
    <submittedName>
        <fullName evidence="2">Uncharacterized protein</fullName>
    </submittedName>
</protein>
<keyword evidence="3" id="KW-1185">Reference proteome</keyword>
<feature type="compositionally biased region" description="Acidic residues" evidence="1">
    <location>
        <begin position="28"/>
        <end position="39"/>
    </location>
</feature>
<sequence length="113" mass="12635">MERTYSSFTRMGAIWGQVAAMQVRDTDAGDTDAGPEGEDPAPARLPTAVLSGRRAYTLKQASIYRQWETEGKKCIETAQTYKEGKRGAKKRGADGEPTTEETKEDFEWCYMSQ</sequence>
<name>A0A165NPB1_EXIGL</name>
<feature type="compositionally biased region" description="Basic and acidic residues" evidence="1">
    <location>
        <begin position="82"/>
        <end position="94"/>
    </location>
</feature>
<gene>
    <name evidence="2" type="ORF">EXIGLDRAFT_113320</name>
</gene>
<proteinExistence type="predicted"/>
<accession>A0A165NPB1</accession>
<organism evidence="2 3">
    <name type="scientific">Exidia glandulosa HHB12029</name>
    <dbReference type="NCBI Taxonomy" id="1314781"/>
    <lineage>
        <taxon>Eukaryota</taxon>
        <taxon>Fungi</taxon>
        <taxon>Dikarya</taxon>
        <taxon>Basidiomycota</taxon>
        <taxon>Agaricomycotina</taxon>
        <taxon>Agaricomycetes</taxon>
        <taxon>Auriculariales</taxon>
        <taxon>Exidiaceae</taxon>
        <taxon>Exidia</taxon>
    </lineage>
</organism>
<feature type="region of interest" description="Disordered" evidence="1">
    <location>
        <begin position="82"/>
        <end position="104"/>
    </location>
</feature>
<evidence type="ECO:0000256" key="1">
    <source>
        <dbReference type="SAM" id="MobiDB-lite"/>
    </source>
</evidence>
<dbReference type="AlphaFoldDB" id="A0A165NPB1"/>
<dbReference type="EMBL" id="KV425897">
    <property type="protein sequence ID" value="KZW01027.1"/>
    <property type="molecule type" value="Genomic_DNA"/>
</dbReference>